<dbReference type="OrthoDB" id="4161332at2759"/>
<evidence type="ECO:0000313" key="2">
    <source>
        <dbReference type="Proteomes" id="UP001152049"/>
    </source>
</evidence>
<gene>
    <name evidence="1" type="ORF">NW762_012136</name>
</gene>
<dbReference type="Proteomes" id="UP001152049">
    <property type="component" value="Unassembled WGS sequence"/>
</dbReference>
<comment type="caution">
    <text evidence="1">The sequence shown here is derived from an EMBL/GenBank/DDBJ whole genome shotgun (WGS) entry which is preliminary data.</text>
</comment>
<evidence type="ECO:0000313" key="1">
    <source>
        <dbReference type="EMBL" id="KAJ4249794.1"/>
    </source>
</evidence>
<sequence length="138" mass="15028">MAEGLIMFSQTISVLTIGPPIQVHLLEMASSKSSSSIQLAKHNLALCLLALDELRKSYVSADAAYKLFDRARSMVEKTLREAEVVSRHSTVSPETQGIETTQWLDDSAGYDLTSAGVLSLLWAPFGNIMPDDFSGYSS</sequence>
<dbReference type="AlphaFoldDB" id="A0A9W8RRT5"/>
<organism evidence="1 2">
    <name type="scientific">Fusarium torreyae</name>
    <dbReference type="NCBI Taxonomy" id="1237075"/>
    <lineage>
        <taxon>Eukaryota</taxon>
        <taxon>Fungi</taxon>
        <taxon>Dikarya</taxon>
        <taxon>Ascomycota</taxon>
        <taxon>Pezizomycotina</taxon>
        <taxon>Sordariomycetes</taxon>
        <taxon>Hypocreomycetidae</taxon>
        <taxon>Hypocreales</taxon>
        <taxon>Nectriaceae</taxon>
        <taxon>Fusarium</taxon>
    </lineage>
</organism>
<reference evidence="1" key="1">
    <citation type="submission" date="2022-09" db="EMBL/GenBank/DDBJ databases">
        <title>Fusarium specimens isolated from Avocado Roots.</title>
        <authorList>
            <person name="Stajich J."/>
            <person name="Roper C."/>
            <person name="Heimlech-Rivalta G."/>
        </authorList>
    </citation>
    <scope>NUCLEOTIDE SEQUENCE</scope>
    <source>
        <strain evidence="1">CF00136</strain>
    </source>
</reference>
<protein>
    <submittedName>
        <fullName evidence="1">Uncharacterized protein</fullName>
    </submittedName>
</protein>
<keyword evidence="2" id="KW-1185">Reference proteome</keyword>
<accession>A0A9W8RRT5</accession>
<dbReference type="EMBL" id="JAOQAZ010000032">
    <property type="protein sequence ID" value="KAJ4249794.1"/>
    <property type="molecule type" value="Genomic_DNA"/>
</dbReference>
<proteinExistence type="predicted"/>
<name>A0A9W8RRT5_9HYPO</name>